<name>A0A6G7J696_9FLAO</name>
<protein>
    <submittedName>
        <fullName evidence="1">T9SS type B sorting domain-containing protein</fullName>
    </submittedName>
</protein>
<dbReference type="Gene3D" id="2.60.40.740">
    <property type="match status" value="2"/>
</dbReference>
<dbReference type="Gene3D" id="2.60.40.10">
    <property type="entry name" value="Immunoglobulins"/>
    <property type="match status" value="1"/>
</dbReference>
<gene>
    <name evidence="1" type="ORF">GVT53_17265</name>
</gene>
<evidence type="ECO:0000313" key="1">
    <source>
        <dbReference type="EMBL" id="QII46355.1"/>
    </source>
</evidence>
<dbReference type="Pfam" id="PF13585">
    <property type="entry name" value="CHU_C"/>
    <property type="match status" value="1"/>
</dbReference>
<sequence length="3336" mass="357145">MKIKLLRWGTITCMLLLGYTGISQIKNNLDVRYENQLKGDLTFIANNIVNRDNSSNDPEDPYNVTGTSSSYNDDLNMQYIDIDGDPSTFSSSSATLAVPDPSCSRIRYAGLYWSAVYLDSNRSSDFNQIKFRVPGGSYQDITADEILFDGEGDSDFGNYAPYACYKDVTDIVTALGNPDGEYFVGNVRASSGDDVQGGVSGGWTMVVVYENPTYPGKFITTFDGYAGIKAGETVDIPIDGFTTLPAPFPVRAKLGVATLEGDNRIDGDQLAIMADSNSTFQTLFNTVNPSNNFFNSNITIEDNIITTRNPNSINTLGWDVDLFTIPNPSNNVIPNDETGATLRASSSGDKYDIFFTSLDVEIIEPQINLGKTVEDISGNDITGQGVHLGQYLDYVLTFENVGNDDAVNYTIRDVLPINVTLDESSIIMPSDVTYTYDPATRTIIFSIPDRYVEENDPAATIRMRVQVAENCFDFIDACTDIIENLAYSTYSGAINQAPITDDPSVYDFDGCGFPYPGATNFLLDDLEACNFTRTVQLCGDNVLLDAGDNFDNYIWYRDENGNGQIDVGTDTVITDSDSDNDPSTILVGETGTYIVDKQVADPCKDFAEIINVELFGSVQSNPITALINDTSNTIDGAIDICPNDGSELPEIFLCGLNDTELIQINIPDATSIVWEQLDETSCGASVDGCANTNTDCTWNMVDTGNDFLAENTGQYRLVINYQNGCFSRFYFNIYKNPLNPQHTSRDIICDNPGNITVTNMPLTYEFQLVDQNTGNVLVPYGNATSFDIADSGVYMVEMRQQGVTDGCVFVLDNIGIRERNFEVDITAVNTSCNELGEISISVLDVEPQYYYSISKDGEEVDSLGPSDDNNHTFENLSSGVYDVEVTTDDGCSYTEQVTILDEADLELDARVSQHITCREGNILMSSSGGKTPHRYAIWSFVDNNGVTQISYPDPTDIPPSEYQTEQIFDVVGAAGAGTYVFIVTDRNNCHAFSEPVEIEFRPAAEYNATSVMDVLCYGESTGTITFNLVDDNGYQLTYYLFDATGFDEDNYDFANALATNTSGNFPGLGSGDYVVVINQRKGSASCDYYEYHSISAPTNALDAEVEIVQNYTCTQLGEVRIFNVQGGNGPYEYSIDGINFISDSGTLLEESFGNLTDGTYTLTVRDQNGCTFADSVTIPPLNPPSDLSFAATIPGCPDQTSDVTVTVADGTAAFVFEIIAPTSVPADSVSGDTATFNGLDPDTYTFRVTDANGCEYTETYTILPITPIGVVGQATANISCVNTADGEALFTVSGFNTSYNYSITGPSAYTNTGTAETNGTISLTNLEDGTYTITVTDTDTNCVDTTTVTIAAPPAPLTLSITETPPTCITDGSVTLTASGGWGGYDYSITYPVSGTTYTNATGVFNNLDESGTYNVSVTDANGCPVTDSFLLNNFTPPTASVDATSDLCYDTATGATVVVGVSGGTAPYSYSINGGPLRSSNTFNNLVPGTYTFTVVDANGCSDDIDTPIVVQPQLTANLSLDKDLDCTINPDAELGLTVNGGYPPYTYEVNIDGAGYTPYAGAFPYTTSSDGTYQFRVTDSEGCVVETNTVTVTPADPPVISNITPTDILCHDEITGALDITIDTSVGVPPYTINVVETISGTVYGTQTTGLPAGSYEVTVTDSKGCESAPYPVVISQPDPIVYTTTDVPIQCDASGGTNPGSITVSGVSGGTPEYTYILSANNGLPSQTYTTTSGARDHTFTVLEFGIYQIDVVDANGCSSFTTEIIASPPNDLNIDVSTTTVDCSSGGTAVVTVDSSVGVGNYQFAILETYSAPYSSSYQAPDTSGGSTATFIGLTPGITYTFVVFDNITNCYYFEEAAAPINTPSLMTANLADVNNVSCTGAADGNVSFSFTGFDALATGVEYEIFNRQSNVSTGFSGIESVNPPTAVSVTDVGLLPPGEYYVLLTEIGGPNNGCSINGGAFTIRQSANPLDLDVDSPQNDNCNPNMGIITATGRFGTAPYVYQYLPNTAPAPDATSSGWTTDTSVNVEGGDYIIYVMDAYGCIVNKPITVDDDPTPTISLTSNQCAGDEGTFNITVTLDNVGVGPYSVSLNGGAYQPTAMANAGDTHQFTNLSSGNYTVAIRDVNGCQDTQTITIEPPISLTALPTVMPSCTMGDGQVTLTAFGGSGSYEYELFYASGPDTGLSVTGSAQPSNIFNGLDAGLYDAVVYDTTLSGCSATTSVELELPTPVSFTLAVTNVTCAGDSDGTIRVTLGPGSDNPIYEYELIAISGGAVNRPLQPDSFFQNLPGGVYDVRVVSGRGCELVNQITITEPAPLDAAVTGITQLTCDANNGTQQAEIEVTIATGTGTPTYFYSVNGGAFTATGGNVFTYTTTLDGTYDIVVRDSNGCTFPLPTQTIDPLPQMSLSIANVVDITCSNTGEEITVIASGQSTPDDLTFEVLETGDSQTVATDRATFTLPNPGDYTIQVTDNGTGCYEFITHRVEPYDLIDVEAVASSPAMCFDDAGELTITVSNYNGPFDYSVFRADGTLIVSASENTATGPFPVTHPDLIGGNYYVEVTATGTPFCDATSGTVTIVSPSAELDFTPQQVASVTCTDDLGEILVAPVGGYAPYDIVLTNMNTMQVYTINDVQSHVFTGLSADDYTIRVTDTGGCFEDRTLTLLPPAPIVADINVSTTLLDCLGDETASVWADPVTGGSGSYDYQLNYYDETGTTIIFTTGSQRSNIFNNLGAGTYSITVTDNWSCSDTTDPVTISEPTEVRASLIKLADLTCLTDGSMRLSATGGTAPYQYFDEDTSTWIDFDNPTYHEFFNRGAGEYQFEVRDSNQCTAMISNQVSLREPPALILEIDDSAAFINCAGEATATILARATGGLGNYSYELFNDPGFSNLVDGPNTTGRFDNLMAGEYYVRVTSEDCIEESPIIPIEDPAPLQVERQESTDITCAGMEDGTISVEVSGGTGEILYAISPNLNRFDTQNTFTDLAPGIYDVIAQDVNGCFMTFQFELEQPEPIVAEAINIIDEVCFESGDGAFELQISGGTAPYETSLNSSADANFVQDQTLFQNLTAGTHVVFIRDAQGCETNVIVEIDPGVVLAATVTPMYECTGNIPNNSLNIVLEDESIAGDLMYALDSTDPADMHLSADFTNMAPGDHYLTIAHANGCMATYDFTIDAFEPLVLTLENRTINQITAIAEGGVEDYTFYFNDVDYGTDNTFFISSTGTYTVTVIDQNGCEATAEIFMEFIDIEFPNFFTPDGDGRNDFWIPDNIEGFPDVLIKIYDRYGRVVEEMTRNIKGWDGNYDGNPLPTGDYWYVVQLEGAQDDREFVGHFTLYRE</sequence>
<organism evidence="1 2">
    <name type="scientific">Flagellimonas oceani</name>
    <dbReference type="NCBI Taxonomy" id="2698672"/>
    <lineage>
        <taxon>Bacteria</taxon>
        <taxon>Pseudomonadati</taxon>
        <taxon>Bacteroidota</taxon>
        <taxon>Flavobacteriia</taxon>
        <taxon>Flavobacteriales</taxon>
        <taxon>Flavobacteriaceae</taxon>
        <taxon>Flagellimonas</taxon>
    </lineage>
</organism>
<dbReference type="KEGG" id="mut:GVT53_17265"/>
<dbReference type="InterPro" id="IPR025667">
    <property type="entry name" value="SprB_repeat"/>
</dbReference>
<keyword evidence="2" id="KW-1185">Reference proteome</keyword>
<dbReference type="Proteomes" id="UP000502928">
    <property type="component" value="Chromosome"/>
</dbReference>
<dbReference type="EMBL" id="CP049616">
    <property type="protein sequence ID" value="QII46355.1"/>
    <property type="molecule type" value="Genomic_DNA"/>
</dbReference>
<dbReference type="RefSeq" id="WP_166249730.1">
    <property type="nucleotide sequence ID" value="NZ_CP049616.1"/>
</dbReference>
<reference evidence="1 2" key="1">
    <citation type="submission" date="2020-02" db="EMBL/GenBank/DDBJ databases">
        <title>Complete genome of Muricauda sp. 501str8.</title>
        <authorList>
            <person name="Dong B."/>
            <person name="Zhu S."/>
            <person name="Yang J."/>
            <person name="Chen J."/>
        </authorList>
    </citation>
    <scope>NUCLEOTIDE SEQUENCE [LARGE SCALE GENOMIC DNA]</scope>
    <source>
        <strain evidence="1 2">501str8</strain>
    </source>
</reference>
<dbReference type="Pfam" id="PF13573">
    <property type="entry name" value="SprB"/>
    <property type="match status" value="4"/>
</dbReference>
<evidence type="ECO:0000313" key="2">
    <source>
        <dbReference type="Proteomes" id="UP000502928"/>
    </source>
</evidence>
<dbReference type="NCBIfam" id="TIGR04131">
    <property type="entry name" value="Bac_Flav_CTERM"/>
    <property type="match status" value="1"/>
</dbReference>
<accession>A0A6G7J696</accession>
<dbReference type="SUPFAM" id="SSF69304">
    <property type="entry name" value="Tricorn protease N-terminal domain"/>
    <property type="match status" value="1"/>
</dbReference>
<proteinExistence type="predicted"/>
<dbReference type="InterPro" id="IPR026341">
    <property type="entry name" value="T9SS_type_B"/>
</dbReference>
<dbReference type="InterPro" id="IPR013783">
    <property type="entry name" value="Ig-like_fold"/>
</dbReference>